<gene>
    <name evidence="2" type="ORF">Pfra01_000051100</name>
</gene>
<comment type="caution">
    <text evidence="2">The sequence shown here is derived from an EMBL/GenBank/DDBJ whole genome shotgun (WGS) entry which is preliminary data.</text>
</comment>
<name>A0A9W6TLR0_9STRA</name>
<accession>A0A9W6TLR0</accession>
<evidence type="ECO:0000259" key="1">
    <source>
        <dbReference type="PROSITE" id="PS50994"/>
    </source>
</evidence>
<dbReference type="Gene3D" id="3.30.420.10">
    <property type="entry name" value="Ribonuclease H-like superfamily/Ribonuclease H"/>
    <property type="match status" value="1"/>
</dbReference>
<dbReference type="InterPro" id="IPR001584">
    <property type="entry name" value="Integrase_cat-core"/>
</dbReference>
<reference evidence="2" key="1">
    <citation type="submission" date="2023-04" db="EMBL/GenBank/DDBJ databases">
        <title>Phytophthora fragariaefolia NBRC 109709.</title>
        <authorList>
            <person name="Ichikawa N."/>
            <person name="Sato H."/>
            <person name="Tonouchi N."/>
        </authorList>
    </citation>
    <scope>NUCLEOTIDE SEQUENCE</scope>
    <source>
        <strain evidence="2">NBRC 109709</strain>
    </source>
</reference>
<dbReference type="PROSITE" id="PS50994">
    <property type="entry name" value="INTEGRASE"/>
    <property type="match status" value="1"/>
</dbReference>
<dbReference type="InterPro" id="IPR050951">
    <property type="entry name" value="Retrovirus_Pol_polyprotein"/>
</dbReference>
<proteinExistence type="predicted"/>
<keyword evidence="3" id="KW-1185">Reference proteome</keyword>
<evidence type="ECO:0000313" key="2">
    <source>
        <dbReference type="EMBL" id="GMF15657.1"/>
    </source>
</evidence>
<protein>
    <submittedName>
        <fullName evidence="2">Unnamed protein product</fullName>
    </submittedName>
</protein>
<evidence type="ECO:0000313" key="3">
    <source>
        <dbReference type="Proteomes" id="UP001165121"/>
    </source>
</evidence>
<dbReference type="EMBL" id="BSXT01000039">
    <property type="protein sequence ID" value="GMF15657.1"/>
    <property type="molecule type" value="Genomic_DNA"/>
</dbReference>
<organism evidence="2 3">
    <name type="scientific">Phytophthora fragariaefolia</name>
    <dbReference type="NCBI Taxonomy" id="1490495"/>
    <lineage>
        <taxon>Eukaryota</taxon>
        <taxon>Sar</taxon>
        <taxon>Stramenopiles</taxon>
        <taxon>Oomycota</taxon>
        <taxon>Peronosporomycetes</taxon>
        <taxon>Peronosporales</taxon>
        <taxon>Peronosporaceae</taxon>
        <taxon>Phytophthora</taxon>
    </lineage>
</organism>
<dbReference type="GO" id="GO:0015074">
    <property type="term" value="P:DNA integration"/>
    <property type="evidence" value="ECO:0007669"/>
    <property type="project" value="InterPro"/>
</dbReference>
<dbReference type="InterPro" id="IPR012337">
    <property type="entry name" value="RNaseH-like_sf"/>
</dbReference>
<dbReference type="InterPro" id="IPR036397">
    <property type="entry name" value="RNaseH_sf"/>
</dbReference>
<feature type="domain" description="Integrase catalytic" evidence="1">
    <location>
        <begin position="259"/>
        <end position="427"/>
    </location>
</feature>
<sequence>MDGFRHTDLWCILIQEHQTQIQAIGGSGSDMGGVDPRYNKWIGPLQHGFPPYLPRSRSLAKTFILQHLDSSPVTRVADPALPTGTQRDQVQHRSQIIGGPPPLVGFRAKLEVGSSNLADFADSATPHMRKTSLLDLNNVNPSLNAAKHTLVQVFKKRGQFHLMPCTRKPRRFQSFPAKWSQHCRRAAPIASHNSLSSLHHGWLDHGWLGPWLAGPWLAGWTMAGWCSEDKPLWEAIGAARRQCWDHLAGKLSESPGNIIATYPFQVIAMEHIPSVPISYKGNTELLVWANWFTGFVIAQAKASRSAETVAEAYEEAVVRRFGESEAVRHDREPDFMTDFFEAFSKMMGQRQRATLAHLRRRPARLGCVHRTAHVRPDRTRDETPFYLVYGWDARSTLETTFSIVNTSHRDADARRWRMQIQRHYKMARAQALELVQEALAERATRHNEGASQHSIETGSQVWLHVDRVKSGYARKLAHMWHGPFRVVERVNAFAVRLETTGTPYQLFLIVHVSKLKPVREFPTRPATQLTVPTDGRFNFDEELLLEDIWNAQDL</sequence>
<dbReference type="SUPFAM" id="SSF53098">
    <property type="entry name" value="Ribonuclease H-like"/>
    <property type="match status" value="1"/>
</dbReference>
<dbReference type="PANTHER" id="PTHR37984:SF5">
    <property type="entry name" value="PROTEIN NYNRIN-LIKE"/>
    <property type="match status" value="1"/>
</dbReference>
<dbReference type="AlphaFoldDB" id="A0A9W6TLR0"/>
<dbReference type="PANTHER" id="PTHR37984">
    <property type="entry name" value="PROTEIN CBG26694"/>
    <property type="match status" value="1"/>
</dbReference>
<dbReference type="Proteomes" id="UP001165121">
    <property type="component" value="Unassembled WGS sequence"/>
</dbReference>
<dbReference type="GO" id="GO:0003676">
    <property type="term" value="F:nucleic acid binding"/>
    <property type="evidence" value="ECO:0007669"/>
    <property type="project" value="InterPro"/>
</dbReference>